<comment type="similarity">
    <text evidence="1">Belongs to the HIBADH-related family.</text>
</comment>
<dbReference type="PANTHER" id="PTHR43060:SF15">
    <property type="entry name" value="3-HYDROXYISOBUTYRATE DEHYDROGENASE-LIKE 1, MITOCHONDRIAL-RELATED"/>
    <property type="match status" value="1"/>
</dbReference>
<dbReference type="Proteomes" id="UP000239724">
    <property type="component" value="Unassembled WGS sequence"/>
</dbReference>
<dbReference type="GO" id="GO:0051287">
    <property type="term" value="F:NAD binding"/>
    <property type="evidence" value="ECO:0007669"/>
    <property type="project" value="InterPro"/>
</dbReference>
<dbReference type="SUPFAM" id="SSF51735">
    <property type="entry name" value="NAD(P)-binding Rossmann-fold domains"/>
    <property type="match status" value="1"/>
</dbReference>
<feature type="domain" description="6-phosphogluconate dehydrogenase NADP-binding" evidence="5">
    <location>
        <begin position="3"/>
        <end position="166"/>
    </location>
</feature>
<protein>
    <submittedName>
        <fullName evidence="7">3-hydroxyisobutyrate dehydrogenase</fullName>
    </submittedName>
</protein>
<dbReference type="InterPro" id="IPR002204">
    <property type="entry name" value="3-OH-isobutyrate_DH-rel_CS"/>
</dbReference>
<sequence length="317" mass="33443">MKAGFIGLGTMGASMAANLQKGIQPQGHTVLVYDIRGEPAAATHLRNGAVWADSPAAIAEASDIIFTSLPGPAEFDAVTYAENGLLAAIRPGAAYFDLTTNSPTTVRKAHADYQRKNAYLFDAPVSGGPRGAQTGKLAIWCGGDQSVFEKHKPVLDTIGDQAQYIGPIGAGSVAKLVHNCYGYIATAAAAEVFSMGVKAGIEPLAIWHAVRQGAIGRRGAFESLTDQFLPNQYEPPAFALKLAHKDVSLATALGRELNVPMRLANLALADLAEGLNRGWGARDSRAIMLLQTERAGVEIKVDPQRLAEAIENRAKGG</sequence>
<evidence type="ECO:0000256" key="1">
    <source>
        <dbReference type="ARBA" id="ARBA00009080"/>
    </source>
</evidence>
<dbReference type="Gene3D" id="1.10.1040.10">
    <property type="entry name" value="N-(1-d-carboxylethyl)-l-norvaline Dehydrogenase, domain 2"/>
    <property type="match status" value="1"/>
</dbReference>
<keyword evidence="3" id="KW-0520">NAD</keyword>
<dbReference type="EMBL" id="NHRY01000027">
    <property type="protein sequence ID" value="PPQ40173.1"/>
    <property type="molecule type" value="Genomic_DNA"/>
</dbReference>
<dbReference type="InterPro" id="IPR008927">
    <property type="entry name" value="6-PGluconate_DH-like_C_sf"/>
</dbReference>
<evidence type="ECO:0000313" key="7">
    <source>
        <dbReference type="EMBL" id="PPQ40173.1"/>
    </source>
</evidence>
<dbReference type="GO" id="GO:0016054">
    <property type="term" value="P:organic acid catabolic process"/>
    <property type="evidence" value="ECO:0007669"/>
    <property type="project" value="UniProtKB-ARBA"/>
</dbReference>
<dbReference type="AlphaFoldDB" id="A0A2S6NP69"/>
<dbReference type="SUPFAM" id="SSF48179">
    <property type="entry name" value="6-phosphogluconate dehydrogenase C-terminal domain-like"/>
    <property type="match status" value="1"/>
</dbReference>
<evidence type="ECO:0000256" key="2">
    <source>
        <dbReference type="ARBA" id="ARBA00023002"/>
    </source>
</evidence>
<dbReference type="Gene3D" id="3.40.50.720">
    <property type="entry name" value="NAD(P)-binding Rossmann-like Domain"/>
    <property type="match status" value="1"/>
</dbReference>
<reference evidence="7 8" key="1">
    <citation type="journal article" date="2018" name="Arch. Microbiol.">
        <title>New insights into the metabolic potential of the phototrophic purple bacterium Rhodopila globiformis DSM 161(T) from its draft genome sequence and evidence for a vanadium-dependent nitrogenase.</title>
        <authorList>
            <person name="Imhoff J.F."/>
            <person name="Rahn T."/>
            <person name="Kunzel S."/>
            <person name="Neulinger S.C."/>
        </authorList>
    </citation>
    <scope>NUCLEOTIDE SEQUENCE [LARGE SCALE GENOMIC DNA]</scope>
    <source>
        <strain evidence="7 8">DSM 161</strain>
    </source>
</reference>
<evidence type="ECO:0000259" key="6">
    <source>
        <dbReference type="Pfam" id="PF14833"/>
    </source>
</evidence>
<dbReference type="InterPro" id="IPR013328">
    <property type="entry name" value="6PGD_dom2"/>
</dbReference>
<evidence type="ECO:0000259" key="5">
    <source>
        <dbReference type="Pfam" id="PF03446"/>
    </source>
</evidence>
<dbReference type="InterPro" id="IPR015815">
    <property type="entry name" value="HIBADH-related"/>
</dbReference>
<dbReference type="Pfam" id="PF14833">
    <property type="entry name" value="NAD_binding_11"/>
    <property type="match status" value="1"/>
</dbReference>
<dbReference type="PROSITE" id="PS00895">
    <property type="entry name" value="3_HYDROXYISOBUT_DH"/>
    <property type="match status" value="1"/>
</dbReference>
<proteinExistence type="inferred from homology"/>
<keyword evidence="8" id="KW-1185">Reference proteome</keyword>
<dbReference type="OrthoDB" id="9812907at2"/>
<name>A0A2S6NP69_RHOGL</name>
<gene>
    <name evidence="7" type="ORF">CCS01_00565</name>
</gene>
<dbReference type="PIRSF" id="PIRSF000103">
    <property type="entry name" value="HIBADH"/>
    <property type="match status" value="1"/>
</dbReference>
<evidence type="ECO:0000313" key="8">
    <source>
        <dbReference type="Proteomes" id="UP000239724"/>
    </source>
</evidence>
<evidence type="ECO:0000256" key="3">
    <source>
        <dbReference type="ARBA" id="ARBA00023027"/>
    </source>
</evidence>
<dbReference type="InterPro" id="IPR029154">
    <property type="entry name" value="HIBADH-like_NADP-bd"/>
</dbReference>
<dbReference type="Pfam" id="PF03446">
    <property type="entry name" value="NAD_binding_2"/>
    <property type="match status" value="1"/>
</dbReference>
<dbReference type="RefSeq" id="WP_104516898.1">
    <property type="nucleotide sequence ID" value="NZ_NHRY01000027.1"/>
</dbReference>
<dbReference type="PANTHER" id="PTHR43060">
    <property type="entry name" value="3-HYDROXYISOBUTYRATE DEHYDROGENASE-LIKE 1, MITOCHONDRIAL-RELATED"/>
    <property type="match status" value="1"/>
</dbReference>
<accession>A0A2S6NP69</accession>
<evidence type="ECO:0000256" key="4">
    <source>
        <dbReference type="PIRSR" id="PIRSR000103-1"/>
    </source>
</evidence>
<feature type="domain" description="3-hydroxyisobutyrate dehydrogenase-like NAD-binding" evidence="6">
    <location>
        <begin position="169"/>
        <end position="288"/>
    </location>
</feature>
<keyword evidence="2" id="KW-0560">Oxidoreductase</keyword>
<dbReference type="InterPro" id="IPR036291">
    <property type="entry name" value="NAD(P)-bd_dom_sf"/>
</dbReference>
<feature type="active site" evidence="4">
    <location>
        <position position="175"/>
    </location>
</feature>
<comment type="caution">
    <text evidence="7">The sequence shown here is derived from an EMBL/GenBank/DDBJ whole genome shotgun (WGS) entry which is preliminary data.</text>
</comment>
<dbReference type="GO" id="GO:0016491">
    <property type="term" value="F:oxidoreductase activity"/>
    <property type="evidence" value="ECO:0007669"/>
    <property type="project" value="UniProtKB-KW"/>
</dbReference>
<dbReference type="GO" id="GO:0050661">
    <property type="term" value="F:NADP binding"/>
    <property type="evidence" value="ECO:0007669"/>
    <property type="project" value="InterPro"/>
</dbReference>
<dbReference type="InterPro" id="IPR006115">
    <property type="entry name" value="6PGDH_NADP-bd"/>
</dbReference>
<organism evidence="7 8">
    <name type="scientific">Rhodopila globiformis</name>
    <name type="common">Rhodopseudomonas globiformis</name>
    <dbReference type="NCBI Taxonomy" id="1071"/>
    <lineage>
        <taxon>Bacteria</taxon>
        <taxon>Pseudomonadati</taxon>
        <taxon>Pseudomonadota</taxon>
        <taxon>Alphaproteobacteria</taxon>
        <taxon>Acetobacterales</taxon>
        <taxon>Acetobacteraceae</taxon>
        <taxon>Rhodopila</taxon>
    </lineage>
</organism>